<evidence type="ECO:0000256" key="13">
    <source>
        <dbReference type="PIRSR" id="PIRSR602401-1"/>
    </source>
</evidence>
<sequence length="511" mass="57577">MDDIVLVLLFACAVALYARTKRTRYRLPPGPKGLPILGNTYDIPAKYEWLAYEKWGRDFGSDIICLKFVGTPVIVLNSIQAINDLLEKRSSIYSDRPVTVMAYEMVGLDRNFGFVPYGDVWREHRRLFHQYFRLDMVPKYHDRMLKHSKDLLQRLLVSPDRLMEHLRFVAGASILNISYGIDVQPENDHYIAVADEAIHALAVTGNAGSYLVDYLPLLRYIPAWVPGAKFKRDAANWWEKTRLMIDEPFNYAKQRMAQGKGMYCVTAVMLSAIGVDQDREHQELLIKQVLSVSYIGGADTTVSALATFVLAMMQNPKMQRIAQADIDRVVGGERLPSVEDRDSLPYVTAIVKEALRWRPVIPLAVPHRVTVDDEYKGYHIPAGSIIVGNVWAVLHDETRYPNPDVFDPTRFLTSEGQLDNNAPDPAEACFGFGRRICAGRYFALDAVWLSVACILATFDIAKPLDENGSPIEPSGEYTTGLLSHPVPYKVSFRPRSAAAEALVREPISRDL</sequence>
<dbReference type="Gene3D" id="1.10.630.10">
    <property type="entry name" value="Cytochrome P450"/>
    <property type="match status" value="1"/>
</dbReference>
<dbReference type="InterPro" id="IPR001128">
    <property type="entry name" value="Cyt_P450"/>
</dbReference>
<organism evidence="15">
    <name type="scientific">Phanerodontia chrysosporium</name>
    <name type="common">White-rot fungus</name>
    <name type="synonym">Sporotrichum pruinosum</name>
    <dbReference type="NCBI Taxonomy" id="2822231"/>
    <lineage>
        <taxon>Eukaryota</taxon>
        <taxon>Fungi</taxon>
        <taxon>Dikarya</taxon>
        <taxon>Basidiomycota</taxon>
        <taxon>Agaricomycotina</taxon>
        <taxon>Agaricomycetes</taxon>
        <taxon>Polyporales</taxon>
        <taxon>Phanerochaetaceae</taxon>
        <taxon>Phanerodontia</taxon>
    </lineage>
</organism>
<dbReference type="PRINTS" id="PR00463">
    <property type="entry name" value="EP450I"/>
</dbReference>
<feature type="binding site" description="axial binding residue" evidence="13">
    <location>
        <position position="437"/>
    </location>
    <ligand>
        <name>heme</name>
        <dbReference type="ChEBI" id="CHEBI:30413"/>
    </ligand>
    <ligandPart>
        <name>Fe</name>
        <dbReference type="ChEBI" id="CHEBI:18248"/>
    </ligandPart>
</feature>
<dbReference type="EMBL" id="AB597816">
    <property type="protein sequence ID" value="BAL05103.1"/>
    <property type="molecule type" value="mRNA"/>
</dbReference>
<proteinExistence type="evidence at transcript level"/>
<keyword evidence="11 14" id="KW-0503">Monooxygenase</keyword>
<evidence type="ECO:0000256" key="4">
    <source>
        <dbReference type="ARBA" id="ARBA00010617"/>
    </source>
</evidence>
<keyword evidence="6" id="KW-0812">Transmembrane</keyword>
<dbReference type="PRINTS" id="PR00385">
    <property type="entry name" value="P450"/>
</dbReference>
<evidence type="ECO:0000256" key="3">
    <source>
        <dbReference type="ARBA" id="ARBA00005179"/>
    </source>
</evidence>
<dbReference type="InterPro" id="IPR017972">
    <property type="entry name" value="Cyt_P450_CS"/>
</dbReference>
<keyword evidence="7 13" id="KW-0479">Metal-binding</keyword>
<name>G5EJP1_PHACH</name>
<keyword evidence="5 13" id="KW-0349">Heme</keyword>
<keyword evidence="10 13" id="KW-0408">Iron</keyword>
<evidence type="ECO:0000256" key="14">
    <source>
        <dbReference type="RuleBase" id="RU000461"/>
    </source>
</evidence>
<dbReference type="GO" id="GO:0005506">
    <property type="term" value="F:iron ion binding"/>
    <property type="evidence" value="ECO:0007669"/>
    <property type="project" value="InterPro"/>
</dbReference>
<dbReference type="VEuPathDB" id="FungiDB:AGR57_2486"/>
<dbReference type="GO" id="GO:0004497">
    <property type="term" value="F:monooxygenase activity"/>
    <property type="evidence" value="ECO:0007669"/>
    <property type="project" value="UniProtKB-KW"/>
</dbReference>
<comment type="cofactor">
    <cofactor evidence="1 13">
        <name>heme</name>
        <dbReference type="ChEBI" id="CHEBI:30413"/>
    </cofactor>
</comment>
<accession>G5EJP1</accession>
<evidence type="ECO:0000256" key="1">
    <source>
        <dbReference type="ARBA" id="ARBA00001971"/>
    </source>
</evidence>
<comment type="similarity">
    <text evidence="4 14">Belongs to the cytochrome P450 family.</text>
</comment>
<dbReference type="GO" id="GO:0020037">
    <property type="term" value="F:heme binding"/>
    <property type="evidence" value="ECO:0007669"/>
    <property type="project" value="InterPro"/>
</dbReference>
<evidence type="ECO:0000256" key="12">
    <source>
        <dbReference type="ARBA" id="ARBA00023136"/>
    </source>
</evidence>
<dbReference type="PANTHER" id="PTHR46300:SF7">
    <property type="entry name" value="P450, PUTATIVE (EUROFUNG)-RELATED"/>
    <property type="match status" value="1"/>
</dbReference>
<evidence type="ECO:0000256" key="9">
    <source>
        <dbReference type="ARBA" id="ARBA00023002"/>
    </source>
</evidence>
<dbReference type="PROSITE" id="PS00086">
    <property type="entry name" value="CYTOCHROME_P450"/>
    <property type="match status" value="1"/>
</dbReference>
<keyword evidence="9 14" id="KW-0560">Oxidoreductase</keyword>
<dbReference type="InterPro" id="IPR050364">
    <property type="entry name" value="Cytochrome_P450_fung"/>
</dbReference>
<evidence type="ECO:0000256" key="5">
    <source>
        <dbReference type="ARBA" id="ARBA00022617"/>
    </source>
</evidence>
<dbReference type="GO" id="GO:0016020">
    <property type="term" value="C:membrane"/>
    <property type="evidence" value="ECO:0007669"/>
    <property type="project" value="UniProtKB-SubCell"/>
</dbReference>
<comment type="pathway">
    <text evidence="3">Secondary metabolite biosynthesis.</text>
</comment>
<evidence type="ECO:0000256" key="6">
    <source>
        <dbReference type="ARBA" id="ARBA00022692"/>
    </source>
</evidence>
<evidence type="ECO:0000256" key="11">
    <source>
        <dbReference type="ARBA" id="ARBA00023033"/>
    </source>
</evidence>
<evidence type="ECO:0000256" key="10">
    <source>
        <dbReference type="ARBA" id="ARBA00023004"/>
    </source>
</evidence>
<dbReference type="InterPro" id="IPR036396">
    <property type="entry name" value="Cyt_P450_sf"/>
</dbReference>
<evidence type="ECO:0000256" key="2">
    <source>
        <dbReference type="ARBA" id="ARBA00004167"/>
    </source>
</evidence>
<gene>
    <name evidence="15" type="primary">PcCYP_20b</name>
</gene>
<keyword evidence="8" id="KW-1133">Transmembrane helix</keyword>
<dbReference type="Pfam" id="PF00067">
    <property type="entry name" value="p450"/>
    <property type="match status" value="1"/>
</dbReference>
<comment type="subcellular location">
    <subcellularLocation>
        <location evidence="2">Membrane</location>
        <topology evidence="2">Single-pass membrane protein</topology>
    </subcellularLocation>
</comment>
<dbReference type="PANTHER" id="PTHR46300">
    <property type="entry name" value="P450, PUTATIVE (EUROFUNG)-RELATED-RELATED"/>
    <property type="match status" value="1"/>
</dbReference>
<dbReference type="GO" id="GO:0016705">
    <property type="term" value="F:oxidoreductase activity, acting on paired donors, with incorporation or reduction of molecular oxygen"/>
    <property type="evidence" value="ECO:0007669"/>
    <property type="project" value="InterPro"/>
</dbReference>
<evidence type="ECO:0000313" key="15">
    <source>
        <dbReference type="EMBL" id="BAL05103.1"/>
    </source>
</evidence>
<protein>
    <submittedName>
        <fullName evidence="15">Cytochrome P450</fullName>
    </submittedName>
</protein>
<dbReference type="InterPro" id="IPR002401">
    <property type="entry name" value="Cyt_P450_E_grp-I"/>
</dbReference>
<evidence type="ECO:0000256" key="7">
    <source>
        <dbReference type="ARBA" id="ARBA00022723"/>
    </source>
</evidence>
<evidence type="ECO:0000256" key="8">
    <source>
        <dbReference type="ARBA" id="ARBA00022989"/>
    </source>
</evidence>
<keyword evidence="12" id="KW-0472">Membrane</keyword>
<dbReference type="SUPFAM" id="SSF48264">
    <property type="entry name" value="Cytochrome P450"/>
    <property type="match status" value="1"/>
</dbReference>
<dbReference type="CDD" id="cd11065">
    <property type="entry name" value="CYP64-like"/>
    <property type="match status" value="1"/>
</dbReference>
<dbReference type="AlphaFoldDB" id="G5EJP1"/>
<reference evidence="15" key="1">
    <citation type="submission" date="2010-10" db="EMBL/GenBank/DDBJ databases">
        <title>Phanerochaete chrysosporium cytochrome P450.</title>
        <authorList>
            <person name="Hirosue S."/>
            <person name="Hiratsuka N."/>
            <person name="Ichinose H."/>
            <person name="Wariishi H."/>
        </authorList>
    </citation>
    <scope>NUCLEOTIDE SEQUENCE</scope>
    <source>
        <strain evidence="15">ATCC 34541</strain>
    </source>
</reference>